<keyword evidence="4" id="KW-1185">Reference proteome</keyword>
<feature type="compositionally biased region" description="Low complexity" evidence="1">
    <location>
        <begin position="901"/>
        <end position="933"/>
    </location>
</feature>
<feature type="compositionally biased region" description="Low complexity" evidence="1">
    <location>
        <begin position="703"/>
        <end position="719"/>
    </location>
</feature>
<comment type="caution">
    <text evidence="3">The sequence shown here is derived from an EMBL/GenBank/DDBJ whole genome shotgun (WGS) entry which is preliminary data.</text>
</comment>
<dbReference type="Gene3D" id="1.20.58.2050">
    <property type="match status" value="1"/>
</dbReference>
<dbReference type="Gene3D" id="3.40.50.410">
    <property type="entry name" value="von Willebrand factor, type A domain"/>
    <property type="match status" value="1"/>
</dbReference>
<gene>
    <name evidence="3" type="ORF">PBS001_LOCUS9102</name>
</gene>
<accession>A0ABN8DBA7</accession>
<name>A0ABN8DBA7_9STRA</name>
<dbReference type="Proteomes" id="UP001158986">
    <property type="component" value="Unassembled WGS sequence"/>
</dbReference>
<dbReference type="CDD" id="cd00198">
    <property type="entry name" value="vWFA"/>
    <property type="match status" value="1"/>
</dbReference>
<feature type="region of interest" description="Disordered" evidence="1">
    <location>
        <begin position="866"/>
        <end position="941"/>
    </location>
</feature>
<dbReference type="InterPro" id="IPR038437">
    <property type="entry name" value="GINS_Psf3_sf"/>
</dbReference>
<organism evidence="3 4">
    <name type="scientific">Peronospora belbahrii</name>
    <dbReference type="NCBI Taxonomy" id="622444"/>
    <lineage>
        <taxon>Eukaryota</taxon>
        <taxon>Sar</taxon>
        <taxon>Stramenopiles</taxon>
        <taxon>Oomycota</taxon>
        <taxon>Peronosporomycetes</taxon>
        <taxon>Peronosporales</taxon>
        <taxon>Peronosporaceae</taxon>
        <taxon>Peronospora</taxon>
    </lineage>
</organism>
<dbReference type="CDD" id="cd21693">
    <property type="entry name" value="GINS_B_Psf3"/>
    <property type="match status" value="1"/>
</dbReference>
<dbReference type="InterPro" id="IPR055221">
    <property type="entry name" value="PSF3_N"/>
</dbReference>
<dbReference type="InterPro" id="IPR002035">
    <property type="entry name" value="VWF_A"/>
</dbReference>
<dbReference type="PROSITE" id="PS50234">
    <property type="entry name" value="VWFA"/>
    <property type="match status" value="1"/>
</dbReference>
<dbReference type="Pfam" id="PF22466">
    <property type="entry name" value="PSF3_N"/>
    <property type="match status" value="1"/>
</dbReference>
<evidence type="ECO:0000313" key="4">
    <source>
        <dbReference type="Proteomes" id="UP001158986"/>
    </source>
</evidence>
<proteinExistence type="predicted"/>
<dbReference type="SUPFAM" id="SSF160059">
    <property type="entry name" value="PriA/YqbF domain"/>
    <property type="match status" value="1"/>
</dbReference>
<dbReference type="SUPFAM" id="SSF53300">
    <property type="entry name" value="vWA-like"/>
    <property type="match status" value="1"/>
</dbReference>
<dbReference type="PANTHER" id="PTHR12957">
    <property type="entry name" value="DEAD/H BOX POLYPEPTIDE 26/DICE1-RELATED"/>
    <property type="match status" value="1"/>
</dbReference>
<dbReference type="InterPro" id="IPR036465">
    <property type="entry name" value="vWFA_dom_sf"/>
</dbReference>
<dbReference type="InterPro" id="IPR057413">
    <property type="entry name" value="Beta-barrel_INTS6"/>
</dbReference>
<sequence length="1083" mass="120618">MSGGYLDIDDILAGDERIKCTFDTDVLDCGHLDPSCCNPDLLKGAVVELPLWLATTLAGRGDVTVEPPHFLTTRFRRMLKAGPSSINVRNFCTYILQVGSHLIPYVKEEEQGEITEILRLCFGGERYRDILNNAMSSLDEDTTEFTRKLTQDEKKLFEAGVRDAKGYMRWKGRNTETIQAAGVVVRSLKKRKFLTFVLDTSASMNQSTSSGMTLLDYAKSAVERFVKRVRDPNRRYQHHFMLLSCGRETRILKGKTPHVEPKGSNLFHHHGRVRVGWDQSTNKEFFLQELKNLKATDLSDVGAALKQAFELMNQIRLQFNWDSYGLGRAPWNTNVSVCVLLTDATTLSSADGLIQDSLIITPSHAVGAELTYEPYRWDQRLYTIALKLSATMNGVKGQPTVPVDLMALSETTGGMLYLPTSKSAVEQSVDQIILKLKAGAVVKFKCEAIDEESEHPTMRNIIAPIPSVKEFCWPVAEAFWLDRNTAALPTREAHPTLVYSRTVENAIEAATSHMLLDTLKFPADSYMLETSISPTPSRGQRWLVYVQGSKGDGRVGDPIGMLRAPSSTPGTHSSNAVLVLLPYNFPKLFSLLVEVARVYQASGQNINAASSTWMFQAKAMPSSWRESFTSYLSGCPLYYYAPLKKALRKYNLHDMVPEVQDSGRSYQISSFLNRLREQAIAESDSNNKLFSRVSRGDNTSSAPSMRSSGIPESSPSASPVLSKDLSGTNQIDTKSFDAIATMSLLDLRAAHQKSKALFFKKPSKPHFQVALPRASKDEVAPLKLAPSWRAAEEDEKHRQPIDVMSDYESRLIKKEALRNPLAEAEPDEDTPTGLRRRQLSFNLGNPYKKSSSKVSNVYQNEAADEAAALEGQSPKRQRTRKRSFQLKRDKKHSKRSHRMHGSPSFKSSPGSPSHSPSSPVSSSSSTVSSPGRSDSGDLVMTDSSVGSNYSVKAEAAQMLGIPLHDGNFVEDEKHSSFVRLVYGVLAENWETWSTIIRLTKARSTTQQVRRNVICCLLSLLNLDDASFIAQEKDFVLSGLRSMKGGPIALKTYIEQAIQYSVQFRQQSLEQQLRQLLDEVTAPR</sequence>
<dbReference type="CDD" id="cd11713">
    <property type="entry name" value="GINS_A_psf3"/>
    <property type="match status" value="1"/>
</dbReference>
<feature type="region of interest" description="Disordered" evidence="1">
    <location>
        <begin position="690"/>
        <end position="725"/>
    </location>
</feature>
<dbReference type="SUPFAM" id="SSF158573">
    <property type="entry name" value="GINS helical bundle-like"/>
    <property type="match status" value="1"/>
</dbReference>
<evidence type="ECO:0000259" key="2">
    <source>
        <dbReference type="PROSITE" id="PS50234"/>
    </source>
</evidence>
<evidence type="ECO:0000256" key="1">
    <source>
        <dbReference type="SAM" id="MobiDB-lite"/>
    </source>
</evidence>
<dbReference type="EMBL" id="CAKLCB010000393">
    <property type="protein sequence ID" value="CAH0522677.1"/>
    <property type="molecule type" value="Genomic_DNA"/>
</dbReference>
<dbReference type="InterPro" id="IPR051113">
    <property type="entry name" value="Integrator_subunit6"/>
</dbReference>
<reference evidence="3 4" key="1">
    <citation type="submission" date="2021-11" db="EMBL/GenBank/DDBJ databases">
        <authorList>
            <person name="Islam A."/>
            <person name="Islam S."/>
            <person name="Flora M.S."/>
            <person name="Rahman M."/>
            <person name="Ziaur R.M."/>
            <person name="Epstein J.H."/>
            <person name="Hassan M."/>
            <person name="Klassen M."/>
            <person name="Woodard K."/>
            <person name="Webb A."/>
            <person name="Webby R.J."/>
            <person name="El Zowalaty M.E."/>
        </authorList>
    </citation>
    <scope>NUCLEOTIDE SEQUENCE [LARGE SCALE GENOMIC DNA]</scope>
    <source>
        <strain evidence="3">Pbs1</strain>
    </source>
</reference>
<protein>
    <recommendedName>
        <fullName evidence="2">VWFA domain-containing protein</fullName>
    </recommendedName>
</protein>
<dbReference type="Pfam" id="PF25462">
    <property type="entry name" value="Beta-barrel_INTS6"/>
    <property type="match status" value="1"/>
</dbReference>
<dbReference type="InterPro" id="IPR036224">
    <property type="entry name" value="GINS_bundle-like_dom_sf"/>
</dbReference>
<evidence type="ECO:0000313" key="3">
    <source>
        <dbReference type="EMBL" id="CAH0522677.1"/>
    </source>
</evidence>
<feature type="compositionally biased region" description="Basic residues" evidence="1">
    <location>
        <begin position="875"/>
        <end position="900"/>
    </location>
</feature>
<dbReference type="PANTHER" id="PTHR12957:SF2">
    <property type="entry name" value="INTEGRATOR COMPLEX SUBUNIT 6"/>
    <property type="match status" value="1"/>
</dbReference>
<feature type="domain" description="VWFA" evidence="2">
    <location>
        <begin position="193"/>
        <end position="432"/>
    </location>
</feature>